<protein>
    <recommendedName>
        <fullName evidence="5">GPN-loop GTPase</fullName>
        <ecNumber evidence="5">3.6.5.-</ecNumber>
    </recommendedName>
</protein>
<dbReference type="GO" id="GO:0005737">
    <property type="term" value="C:cytoplasm"/>
    <property type="evidence" value="ECO:0007669"/>
    <property type="project" value="UniProtKB-SubCell"/>
</dbReference>
<dbReference type="Pfam" id="PF03029">
    <property type="entry name" value="ATP_bind_1"/>
    <property type="match status" value="1"/>
</dbReference>
<keyword evidence="5" id="KW-0963">Cytoplasm</keyword>
<evidence type="ECO:0000259" key="7">
    <source>
        <dbReference type="SMART" id="SM00382"/>
    </source>
</evidence>
<evidence type="ECO:0000256" key="1">
    <source>
        <dbReference type="ARBA" id="ARBA00005290"/>
    </source>
</evidence>
<dbReference type="AlphaFoldDB" id="A0A192ZHH8"/>
<dbReference type="InterPro" id="IPR027417">
    <property type="entry name" value="P-loop_NTPase"/>
</dbReference>
<evidence type="ECO:0000256" key="2">
    <source>
        <dbReference type="ARBA" id="ARBA00022741"/>
    </source>
</evidence>
<comment type="subcellular location">
    <subcellularLocation>
        <location evidence="5">Cytoplasm</location>
    </subcellularLocation>
    <subcellularLocation>
        <location evidence="5">Nucleus</location>
    </subcellularLocation>
</comment>
<dbReference type="GO" id="GO:0005634">
    <property type="term" value="C:nucleus"/>
    <property type="evidence" value="ECO:0007669"/>
    <property type="project" value="UniProtKB-SubCell"/>
</dbReference>
<dbReference type="CDD" id="cd17870">
    <property type="entry name" value="GPN1"/>
    <property type="match status" value="1"/>
</dbReference>
<name>A0A192ZHH8_9EUKA</name>
<dbReference type="SMART" id="SM00382">
    <property type="entry name" value="AAA"/>
    <property type="match status" value="1"/>
</dbReference>
<sequence>MHSFLHSRHQTTQSFAFFSFPMPPPIVVLVVGMAGSGKSTLIQRLITSIDDPQRHAYVVNLDPAVLGPLNYPAHVDIRQTVDYRKVMEEYTLGPNGAIITCLNLFATRIHELVHLIERRVEATDGALEFVIVDTPGQIEAFSWSASGEVITEALRLGFPTVLLFVADGLRCVQSATTFMSNMLYACSMMFRARIPLLVAFNKSDTCDLSVLSTWMKDAFAFHDALQAGESRSGGVRPDTDGEYMLELTHSMSLLLDSFYENLENVSVSAMSGDGVDDLFEKVRGLREEYDAMRKEWERQESEKKEKEKEREKAILLP</sequence>
<evidence type="ECO:0000256" key="3">
    <source>
        <dbReference type="ARBA" id="ARBA00022801"/>
    </source>
</evidence>
<evidence type="ECO:0000256" key="4">
    <source>
        <dbReference type="ARBA" id="ARBA00023134"/>
    </source>
</evidence>
<evidence type="ECO:0000256" key="6">
    <source>
        <dbReference type="SAM" id="MobiDB-lite"/>
    </source>
</evidence>
<feature type="domain" description="AAA+ ATPase" evidence="7">
    <location>
        <begin position="24"/>
        <end position="200"/>
    </location>
</feature>
<feature type="region of interest" description="Disordered" evidence="6">
    <location>
        <begin position="293"/>
        <end position="317"/>
    </location>
</feature>
<keyword evidence="3 5" id="KW-0378">Hydrolase</keyword>
<dbReference type="PANTHER" id="PTHR21231">
    <property type="entry name" value="XPA-BINDING PROTEIN 1-RELATED"/>
    <property type="match status" value="1"/>
</dbReference>
<dbReference type="PRINTS" id="PR00449">
    <property type="entry name" value="RASTRNSFRMNG"/>
</dbReference>
<evidence type="ECO:0000313" key="8">
    <source>
        <dbReference type="EMBL" id="ANM86154.1"/>
    </source>
</evidence>
<comment type="similarity">
    <text evidence="1 5">Belongs to the GPN-loop GTPase family.</text>
</comment>
<accession>A0A192ZHH8</accession>
<feature type="non-terminal residue" evidence="8">
    <location>
        <position position="317"/>
    </location>
</feature>
<dbReference type="PANTHER" id="PTHR21231:SF8">
    <property type="entry name" value="GPN-LOOP GTPASE 1"/>
    <property type="match status" value="1"/>
</dbReference>
<gene>
    <name evidence="8" type="primary">pace2-A</name>
</gene>
<dbReference type="Gene3D" id="3.40.50.300">
    <property type="entry name" value="P-loop containing nucleotide triphosphate hydrolases"/>
    <property type="match status" value="1"/>
</dbReference>
<dbReference type="GO" id="GO:0003924">
    <property type="term" value="F:GTPase activity"/>
    <property type="evidence" value="ECO:0007669"/>
    <property type="project" value="InterPro"/>
</dbReference>
<comment type="subunit">
    <text evidence="5">Binds to RNA polymerase II.</text>
</comment>
<dbReference type="SUPFAM" id="SSF52540">
    <property type="entry name" value="P-loop containing nucleoside triphosphate hydrolases"/>
    <property type="match status" value="1"/>
</dbReference>
<dbReference type="InterPro" id="IPR004130">
    <property type="entry name" value="Gpn"/>
</dbReference>
<keyword evidence="2 5" id="KW-0547">Nucleotide-binding</keyword>
<dbReference type="InterPro" id="IPR003593">
    <property type="entry name" value="AAA+_ATPase"/>
</dbReference>
<dbReference type="GO" id="GO:0005525">
    <property type="term" value="F:GTP binding"/>
    <property type="evidence" value="ECO:0007669"/>
    <property type="project" value="UniProtKB-KW"/>
</dbReference>
<comment type="function">
    <text evidence="5">Small GTPase required for proper nuclear import of RNA polymerase II (RNAPII). May act at an RNAP assembly step prior to nuclear import.</text>
</comment>
<dbReference type="EC" id="3.6.5.-" evidence="5"/>
<reference evidence="8" key="1">
    <citation type="submission" date="2016-05" db="EMBL/GenBank/DDBJ databases">
        <title>Novel hydrogenosomes in the microaerophilic jakobid Stygiella incarcerata.</title>
        <authorList>
            <person name="Leger M.M."/>
            <person name="Eme L."/>
            <person name="Hug L.A."/>
            <person name="Roger A.J."/>
        </authorList>
    </citation>
    <scope>NUCLEOTIDE SEQUENCE</scope>
</reference>
<organism evidence="8">
    <name type="scientific">Stygiella incarcerata</name>
    <dbReference type="NCBI Taxonomy" id="1712417"/>
    <lineage>
        <taxon>Eukaryota</taxon>
        <taxon>Discoba</taxon>
        <taxon>Jakobida</taxon>
        <taxon>Andalucina</taxon>
        <taxon>Stygiellidae</taxon>
        <taxon>Stygiella</taxon>
    </lineage>
</organism>
<dbReference type="EMBL" id="KX235425">
    <property type="protein sequence ID" value="ANM86154.1"/>
    <property type="molecule type" value="mRNA"/>
</dbReference>
<keyword evidence="4 5" id="KW-0342">GTP-binding</keyword>
<evidence type="ECO:0000256" key="5">
    <source>
        <dbReference type="RuleBase" id="RU365059"/>
    </source>
</evidence>
<dbReference type="InterPro" id="IPR030230">
    <property type="entry name" value="Gpn1/Npa3/XAB1"/>
</dbReference>
<proteinExistence type="evidence at transcript level"/>